<accession>A0A5C6U3T8</accession>
<dbReference type="Pfam" id="PF00011">
    <property type="entry name" value="HSP20"/>
    <property type="match status" value="1"/>
</dbReference>
<feature type="domain" description="SHSP" evidence="3">
    <location>
        <begin position="28"/>
        <end position="141"/>
    </location>
</feature>
<comment type="similarity">
    <text evidence="1 2">Belongs to the small heat shock protein (HSP20) family.</text>
</comment>
<dbReference type="Gene3D" id="2.60.40.790">
    <property type="match status" value="1"/>
</dbReference>
<evidence type="ECO:0000259" key="3">
    <source>
        <dbReference type="PROSITE" id="PS01031"/>
    </source>
</evidence>
<evidence type="ECO:0000256" key="1">
    <source>
        <dbReference type="PROSITE-ProRule" id="PRU00285"/>
    </source>
</evidence>
<dbReference type="PANTHER" id="PTHR11527">
    <property type="entry name" value="HEAT-SHOCK PROTEIN 20 FAMILY MEMBER"/>
    <property type="match status" value="1"/>
</dbReference>
<sequence length="141" mass="16220">MNELRVKDLFDMDPFESSFRNLMRPWRAEGGERSPQIRLDLSEHDDCYMVKAEIPGVKREDIDVRIDRNQVTISAEVKQEKEERKDGRVLRSERQYGFASRSFALASDIDDAKADAKYQNGVLELRLPKKATGSSRKLSIG</sequence>
<protein>
    <submittedName>
        <fullName evidence="4">Hsp20/alpha crystallin family protein</fullName>
    </submittedName>
</protein>
<dbReference type="InterPro" id="IPR002068">
    <property type="entry name" value="A-crystallin/Hsp20_dom"/>
</dbReference>
<dbReference type="CDD" id="cd06464">
    <property type="entry name" value="ACD_sHsps-like"/>
    <property type="match status" value="1"/>
</dbReference>
<dbReference type="PROSITE" id="PS01031">
    <property type="entry name" value="SHSP"/>
    <property type="match status" value="1"/>
</dbReference>
<dbReference type="SUPFAM" id="SSF49764">
    <property type="entry name" value="HSP20-like chaperones"/>
    <property type="match status" value="1"/>
</dbReference>
<dbReference type="AlphaFoldDB" id="A0A5C6U3T8"/>
<keyword evidence="5" id="KW-1185">Reference proteome</keyword>
<dbReference type="InterPro" id="IPR008978">
    <property type="entry name" value="HSP20-like_chaperone"/>
</dbReference>
<comment type="caution">
    <text evidence="4">The sequence shown here is derived from an EMBL/GenBank/DDBJ whole genome shotgun (WGS) entry which is preliminary data.</text>
</comment>
<gene>
    <name evidence="4" type="ORF">FSC37_15290</name>
</gene>
<name>A0A5C6U3T8_9BURK</name>
<evidence type="ECO:0000256" key="2">
    <source>
        <dbReference type="RuleBase" id="RU003616"/>
    </source>
</evidence>
<dbReference type="InterPro" id="IPR031107">
    <property type="entry name" value="Small_HSP"/>
</dbReference>
<dbReference type="Proteomes" id="UP000321832">
    <property type="component" value="Unassembled WGS sequence"/>
</dbReference>
<reference evidence="4 5" key="1">
    <citation type="submission" date="2019-08" db="EMBL/GenBank/DDBJ databases">
        <authorList>
            <person name="Khan S.A."/>
            <person name="Jeon C.O."/>
            <person name="Jeong S.E."/>
        </authorList>
    </citation>
    <scope>NUCLEOTIDE SEQUENCE [LARGE SCALE GENOMIC DNA]</scope>
    <source>
        <strain evidence="5">IMCC1728</strain>
    </source>
</reference>
<evidence type="ECO:0000313" key="5">
    <source>
        <dbReference type="Proteomes" id="UP000321832"/>
    </source>
</evidence>
<evidence type="ECO:0000313" key="4">
    <source>
        <dbReference type="EMBL" id="TXC66681.1"/>
    </source>
</evidence>
<proteinExistence type="inferred from homology"/>
<dbReference type="EMBL" id="VOPW01000001">
    <property type="protein sequence ID" value="TXC66681.1"/>
    <property type="molecule type" value="Genomic_DNA"/>
</dbReference>
<organism evidence="4 5">
    <name type="scientific">Piscinibacter aquaticus</name>
    <dbReference type="NCBI Taxonomy" id="392597"/>
    <lineage>
        <taxon>Bacteria</taxon>
        <taxon>Pseudomonadati</taxon>
        <taxon>Pseudomonadota</taxon>
        <taxon>Betaproteobacteria</taxon>
        <taxon>Burkholderiales</taxon>
        <taxon>Sphaerotilaceae</taxon>
        <taxon>Piscinibacter</taxon>
    </lineage>
</organism>